<keyword evidence="1" id="KW-0119">Carbohydrate metabolism</keyword>
<dbReference type="InterPro" id="IPR043129">
    <property type="entry name" value="ATPase_NBD"/>
</dbReference>
<organism evidence="2 3">
    <name type="scientific">Vagococcus fessus</name>
    <dbReference type="NCBI Taxonomy" id="120370"/>
    <lineage>
        <taxon>Bacteria</taxon>
        <taxon>Bacillati</taxon>
        <taxon>Bacillota</taxon>
        <taxon>Bacilli</taxon>
        <taxon>Lactobacillales</taxon>
        <taxon>Enterococcaceae</taxon>
        <taxon>Vagococcus</taxon>
    </lineage>
</organism>
<dbReference type="AlphaFoldDB" id="A0A430A5F9"/>
<dbReference type="PANTHER" id="PTHR30605:SF0">
    <property type="entry name" value="ANHYDRO-N-ACETYLMURAMIC ACID KINASE"/>
    <property type="match status" value="1"/>
</dbReference>
<dbReference type="UniPathway" id="UPA00544"/>
<dbReference type="GO" id="GO:0097175">
    <property type="term" value="P:1,6-anhydro-N-acetyl-beta-muramic acid catabolic process"/>
    <property type="evidence" value="ECO:0007669"/>
    <property type="project" value="UniProtKB-UniRule"/>
</dbReference>
<dbReference type="EC" id="2.7.1.170" evidence="1"/>
<accession>A0A430A5F9</accession>
<dbReference type="NCBIfam" id="NF007142">
    <property type="entry name" value="PRK09585.2-1"/>
    <property type="match status" value="1"/>
</dbReference>
<comment type="caution">
    <text evidence="2">The sequence shown here is derived from an EMBL/GenBank/DDBJ whole genome shotgun (WGS) entry which is preliminary data.</text>
</comment>
<dbReference type="InterPro" id="IPR005338">
    <property type="entry name" value="Anhydro_N_Ac-Mur_kinase"/>
</dbReference>
<dbReference type="GO" id="GO:0009254">
    <property type="term" value="P:peptidoglycan turnover"/>
    <property type="evidence" value="ECO:0007669"/>
    <property type="project" value="UniProtKB-UniRule"/>
</dbReference>
<evidence type="ECO:0000313" key="2">
    <source>
        <dbReference type="EMBL" id="RSU01991.1"/>
    </source>
</evidence>
<proteinExistence type="inferred from homology"/>
<dbReference type="Pfam" id="PF03702">
    <property type="entry name" value="AnmK"/>
    <property type="match status" value="1"/>
</dbReference>
<keyword evidence="3" id="KW-1185">Reference proteome</keyword>
<comment type="pathway">
    <text evidence="1">Cell wall biogenesis; peptidoglycan recycling.</text>
</comment>
<keyword evidence="1" id="KW-0067">ATP-binding</keyword>
<dbReference type="CDD" id="cd24050">
    <property type="entry name" value="ASKHA_NBD_ANMK"/>
    <property type="match status" value="1"/>
</dbReference>
<comment type="pathway">
    <text evidence="1">Amino-sugar metabolism; 1,6-anhydro-N-acetylmuramate degradation.</text>
</comment>
<sequence length="378" mass="41101">MMYVIGLMSGTSMDGVDVALVNIEGVNETTKVELIEFVTYPFARDLKSKIMTQLTDKKATVSGICSLDFELGAYFAKAVIKLCQLSHKDVTEIEFIASHGQTLYHLPTPKDSKYVASTLQLGNASVLAEKTGITVISDFRSRDIAVGGQGAPIVPLTEALLYREKTKTMLFQNIGGIGNVSIFLKDSPNEKCVAFDTGPGNMMIDEVVRRFYGKEYDKGGEIAAKGKVNHGILSMLLLHPYFKELIPKTTGREVFGSQFVDEILSRYILCPEDWVATLTAYTAESIILGVEEFLQGDEEKELVIAGGGSRNKTLLSYLIRALPNVNVVTLEELGNNSEAKEAVAMAVLGNQTYHKQPGNLPSATGAGKAVSLGSITYY</sequence>
<name>A0A430A5F9_9ENTE</name>
<dbReference type="Gene3D" id="3.30.420.40">
    <property type="match status" value="2"/>
</dbReference>
<dbReference type="OrthoDB" id="9763949at2"/>
<comment type="catalytic activity">
    <reaction evidence="1">
        <text>1,6-anhydro-N-acetyl-beta-muramate + ATP + H2O = N-acetyl-D-muramate 6-phosphate + ADP + H(+)</text>
        <dbReference type="Rhea" id="RHEA:24952"/>
        <dbReference type="ChEBI" id="CHEBI:15377"/>
        <dbReference type="ChEBI" id="CHEBI:15378"/>
        <dbReference type="ChEBI" id="CHEBI:30616"/>
        <dbReference type="ChEBI" id="CHEBI:58690"/>
        <dbReference type="ChEBI" id="CHEBI:58722"/>
        <dbReference type="ChEBI" id="CHEBI:456216"/>
        <dbReference type="EC" id="2.7.1.170"/>
    </reaction>
</comment>
<dbReference type="GO" id="GO:0006040">
    <property type="term" value="P:amino sugar metabolic process"/>
    <property type="evidence" value="ECO:0007669"/>
    <property type="project" value="InterPro"/>
</dbReference>
<keyword evidence="1" id="KW-0808">Transferase</keyword>
<evidence type="ECO:0000313" key="3">
    <source>
        <dbReference type="Proteomes" id="UP000287101"/>
    </source>
</evidence>
<dbReference type="GO" id="GO:0016301">
    <property type="term" value="F:kinase activity"/>
    <property type="evidence" value="ECO:0007669"/>
    <property type="project" value="UniProtKB-KW"/>
</dbReference>
<dbReference type="PANTHER" id="PTHR30605">
    <property type="entry name" value="ANHYDRO-N-ACETYLMURAMIC ACID KINASE"/>
    <property type="match status" value="1"/>
</dbReference>
<keyword evidence="1" id="KW-0547">Nucleotide-binding</keyword>
<dbReference type="EMBL" id="NGJY01000004">
    <property type="protein sequence ID" value="RSU01991.1"/>
    <property type="molecule type" value="Genomic_DNA"/>
</dbReference>
<dbReference type="NCBIfam" id="NF007148">
    <property type="entry name" value="PRK09585.3-2"/>
    <property type="match status" value="1"/>
</dbReference>
<protein>
    <recommendedName>
        <fullName evidence="1">Anhydro-N-acetylmuramic acid kinase</fullName>
        <ecNumber evidence="1">2.7.1.170</ecNumber>
    </recommendedName>
    <alternativeName>
        <fullName evidence="1">AnhMurNAc kinase</fullName>
    </alternativeName>
</protein>
<evidence type="ECO:0000256" key="1">
    <source>
        <dbReference type="HAMAP-Rule" id="MF_01270"/>
    </source>
</evidence>
<dbReference type="GO" id="GO:0016773">
    <property type="term" value="F:phosphotransferase activity, alcohol group as acceptor"/>
    <property type="evidence" value="ECO:0007669"/>
    <property type="project" value="UniProtKB-UniRule"/>
</dbReference>
<gene>
    <name evidence="1" type="primary">anmK</name>
    <name evidence="2" type="ORF">CBF31_09515</name>
</gene>
<dbReference type="Proteomes" id="UP000287101">
    <property type="component" value="Unassembled WGS sequence"/>
</dbReference>
<keyword evidence="1 2" id="KW-0418">Kinase</keyword>
<dbReference type="GO" id="GO:0005524">
    <property type="term" value="F:ATP binding"/>
    <property type="evidence" value="ECO:0007669"/>
    <property type="project" value="UniProtKB-UniRule"/>
</dbReference>
<comment type="similarity">
    <text evidence="1">Belongs to the anhydro-N-acetylmuramic acid kinase family.</text>
</comment>
<dbReference type="SUPFAM" id="SSF53067">
    <property type="entry name" value="Actin-like ATPase domain"/>
    <property type="match status" value="1"/>
</dbReference>
<dbReference type="HAMAP" id="MF_01270">
    <property type="entry name" value="AnhMurNAc_kinase"/>
    <property type="match status" value="1"/>
</dbReference>
<dbReference type="UniPathway" id="UPA00343"/>
<comment type="function">
    <text evidence="1">Catalyzes the specific phosphorylation of 1,6-anhydro-N-acetylmuramic acid (anhMurNAc) with the simultaneous cleavage of the 1,6-anhydro ring, generating MurNAc-6-P. Is required for the utilization of anhMurNAc either imported from the medium or derived from its own cell wall murein, and thus plays a role in cell wall recycling.</text>
</comment>
<reference evidence="2 3" key="1">
    <citation type="submission" date="2017-05" db="EMBL/GenBank/DDBJ databases">
        <title>Vagococcus spp. assemblies.</title>
        <authorList>
            <person name="Gulvik C.A."/>
        </authorList>
    </citation>
    <scope>NUCLEOTIDE SEQUENCE [LARGE SCALE GENOMIC DNA]</scope>
    <source>
        <strain evidence="2 3">CCUG 41755</strain>
    </source>
</reference>
<feature type="binding site" evidence="1">
    <location>
        <begin position="10"/>
        <end position="17"/>
    </location>
    <ligand>
        <name>ATP</name>
        <dbReference type="ChEBI" id="CHEBI:30616"/>
    </ligand>
</feature>